<protein>
    <submittedName>
        <fullName evidence="2">Uncharacterized protein</fullName>
    </submittedName>
</protein>
<reference evidence="2 3" key="1">
    <citation type="submission" date="2019-05" db="EMBL/GenBank/DDBJ databases">
        <title>Complete genome sequence of sixteen phages from Abidjan, cote d'Ivoire, isolated on a single strain of Achromobacter xylosoxidans.</title>
        <authorList>
            <person name="Essoh C."/>
            <person name="Vernadet J.-P."/>
            <person name="Vergnaud G."/>
            <person name="Pourcel C."/>
        </authorList>
    </citation>
    <scope>NUCLEOTIDE SEQUENCE [LARGE SCALE GENOMIC DNA]</scope>
</reference>
<dbReference type="EMBL" id="MK962629">
    <property type="protein sequence ID" value="QDH83941.1"/>
    <property type="molecule type" value="Genomic_DNA"/>
</dbReference>
<sequence length="231" mass="25478">MSLLNPTPAANGDDDQAKSNGATEATNTAPAGNDNDDLQVDELALLKQRATLMGVKFSNNISVETLKAKIAEHEAKRDAASAPAAAPVNPLAQATGEDKPEAELTPAQFRTKLRLEQTRLVRVRIQNLDPKKKDLPGEILTVANEYIGTIRKFVPYGEQTDNGYHIPWCIYQMMKERKFLNIRVGKDRAGREKVETSWVREFAIEVLPPLTQEELDDLRKAQIAAGSTNGD</sequence>
<feature type="compositionally biased region" description="Polar residues" evidence="1">
    <location>
        <begin position="18"/>
        <end position="30"/>
    </location>
</feature>
<evidence type="ECO:0000313" key="2">
    <source>
        <dbReference type="EMBL" id="QDH83941.1"/>
    </source>
</evidence>
<accession>A0A514CTY4</accession>
<keyword evidence="3" id="KW-1185">Reference proteome</keyword>
<dbReference type="Proteomes" id="UP000320802">
    <property type="component" value="Segment"/>
</dbReference>
<evidence type="ECO:0000313" key="3">
    <source>
        <dbReference type="Proteomes" id="UP000320802"/>
    </source>
</evidence>
<gene>
    <name evidence="2" type="ORF">Axy10_062</name>
</gene>
<feature type="region of interest" description="Disordered" evidence="1">
    <location>
        <begin position="1"/>
        <end position="36"/>
    </location>
</feature>
<evidence type="ECO:0000256" key="1">
    <source>
        <dbReference type="SAM" id="MobiDB-lite"/>
    </source>
</evidence>
<name>A0A514CTY4_9CAUD</name>
<proteinExistence type="predicted"/>
<organism evidence="2 3">
    <name type="scientific">Achromobacter phage vB_AxyP_19-32_Axy10</name>
    <dbReference type="NCBI Taxonomy" id="2591041"/>
    <lineage>
        <taxon>Viruses</taxon>
        <taxon>Duplodnaviria</taxon>
        <taxon>Heunggongvirae</taxon>
        <taxon>Uroviricota</taxon>
        <taxon>Caudoviricetes</taxon>
        <taxon>Schitoviridae</taxon>
        <taxon>Rothmandenesvirinae</taxon>
        <taxon>Pourcelvirus</taxon>
        <taxon>Pourcelvirus Axy10</taxon>
    </lineage>
</organism>